<accession>A0A6C0ICV7</accession>
<protein>
    <submittedName>
        <fullName evidence="2">Uncharacterized protein</fullName>
    </submittedName>
</protein>
<evidence type="ECO:0000313" key="2">
    <source>
        <dbReference type="EMBL" id="QHT90884.1"/>
    </source>
</evidence>
<feature type="transmembrane region" description="Helical" evidence="1">
    <location>
        <begin position="125"/>
        <end position="142"/>
    </location>
</feature>
<dbReference type="AlphaFoldDB" id="A0A6C0ICV7"/>
<feature type="transmembrane region" description="Helical" evidence="1">
    <location>
        <begin position="13"/>
        <end position="34"/>
    </location>
</feature>
<keyword evidence="1" id="KW-0472">Membrane</keyword>
<proteinExistence type="predicted"/>
<reference evidence="2" key="1">
    <citation type="journal article" date="2020" name="Nature">
        <title>Giant virus diversity and host interactions through global metagenomics.</title>
        <authorList>
            <person name="Schulz F."/>
            <person name="Roux S."/>
            <person name="Paez-Espino D."/>
            <person name="Jungbluth S."/>
            <person name="Walsh D.A."/>
            <person name="Denef V.J."/>
            <person name="McMahon K.D."/>
            <person name="Konstantinidis K.T."/>
            <person name="Eloe-Fadrosh E.A."/>
            <person name="Kyrpides N.C."/>
            <person name="Woyke T."/>
        </authorList>
    </citation>
    <scope>NUCLEOTIDE SEQUENCE</scope>
    <source>
        <strain evidence="2">GVMAG-M-3300023184-72</strain>
    </source>
</reference>
<sequence>MSKYYICNIVKELFAISIMRLLNLFFFITLPSMYTKRLFSKIKNLDKPNCINCKHYITESYNDFSSSNNKCCIFGAKDIHNGDIRYDYVSECRKDEEKCGIDGQYFEKQNNIYFKKLKHNLSRNYLYYYCFITVLLQIIVITKKNIN</sequence>
<evidence type="ECO:0000256" key="1">
    <source>
        <dbReference type="SAM" id="Phobius"/>
    </source>
</evidence>
<dbReference type="EMBL" id="MN740161">
    <property type="protein sequence ID" value="QHT90884.1"/>
    <property type="molecule type" value="Genomic_DNA"/>
</dbReference>
<keyword evidence="1" id="KW-1133">Transmembrane helix</keyword>
<keyword evidence="1" id="KW-0812">Transmembrane</keyword>
<name>A0A6C0ICV7_9ZZZZ</name>
<organism evidence="2">
    <name type="scientific">viral metagenome</name>
    <dbReference type="NCBI Taxonomy" id="1070528"/>
    <lineage>
        <taxon>unclassified sequences</taxon>
        <taxon>metagenomes</taxon>
        <taxon>organismal metagenomes</taxon>
    </lineage>
</organism>